<sequence length="72" mass="8033">MAECELIKGCIFFNDKMADMPSTAEIFKTIYCKGEFSNCARMIVVKSLGREKVPLDLFPNQAAKALEIVKKG</sequence>
<dbReference type="RefSeq" id="WP_214170239.1">
    <property type="nucleotide sequence ID" value="NZ_JAHCVJ010000001.1"/>
</dbReference>
<keyword evidence="2" id="KW-1185">Reference proteome</keyword>
<evidence type="ECO:0000313" key="1">
    <source>
        <dbReference type="EMBL" id="MBT0663505.1"/>
    </source>
</evidence>
<organism evidence="1 2">
    <name type="scientific">Geoanaerobacter pelophilus</name>
    <dbReference type="NCBI Taxonomy" id="60036"/>
    <lineage>
        <taxon>Bacteria</taxon>
        <taxon>Pseudomonadati</taxon>
        <taxon>Thermodesulfobacteriota</taxon>
        <taxon>Desulfuromonadia</taxon>
        <taxon>Geobacterales</taxon>
        <taxon>Geobacteraceae</taxon>
        <taxon>Geoanaerobacter</taxon>
    </lineage>
</organism>
<protein>
    <submittedName>
        <fullName evidence="1">Uncharacterized protein</fullName>
    </submittedName>
</protein>
<evidence type="ECO:0000313" key="2">
    <source>
        <dbReference type="Proteomes" id="UP000811899"/>
    </source>
</evidence>
<proteinExistence type="predicted"/>
<dbReference type="AlphaFoldDB" id="A0AAW4L4I6"/>
<accession>A0AAW4L4I6</accession>
<comment type="caution">
    <text evidence="1">The sequence shown here is derived from an EMBL/GenBank/DDBJ whole genome shotgun (WGS) entry which is preliminary data.</text>
</comment>
<name>A0AAW4L4I6_9BACT</name>
<dbReference type="Proteomes" id="UP000811899">
    <property type="component" value="Unassembled WGS sequence"/>
</dbReference>
<reference evidence="1 2" key="1">
    <citation type="submission" date="2021-05" db="EMBL/GenBank/DDBJ databases">
        <title>The draft genome of Geobacter pelophilus DSM 12255.</title>
        <authorList>
            <person name="Xu Z."/>
            <person name="Masuda Y."/>
            <person name="Itoh H."/>
            <person name="Senoo K."/>
        </authorList>
    </citation>
    <scope>NUCLEOTIDE SEQUENCE [LARGE SCALE GENOMIC DNA]</scope>
    <source>
        <strain evidence="1 2">DSM 12255</strain>
    </source>
</reference>
<gene>
    <name evidence="1" type="ORF">KI809_04240</name>
</gene>
<dbReference type="EMBL" id="JAHCVJ010000001">
    <property type="protein sequence ID" value="MBT0663505.1"/>
    <property type="molecule type" value="Genomic_DNA"/>
</dbReference>